<gene>
    <name evidence="2" type="ORF">CDV53_11865</name>
</gene>
<dbReference type="EMBL" id="NIPV01000045">
    <property type="protein sequence ID" value="OWJ74995.1"/>
    <property type="molecule type" value="Genomic_DNA"/>
</dbReference>
<organism evidence="2 3">
    <name type="scientific">Haematobacter missouriensis</name>
    <dbReference type="NCBI Taxonomy" id="366616"/>
    <lineage>
        <taxon>Bacteria</taxon>
        <taxon>Pseudomonadati</taxon>
        <taxon>Pseudomonadota</taxon>
        <taxon>Alphaproteobacteria</taxon>
        <taxon>Rhodobacterales</taxon>
        <taxon>Paracoccaceae</taxon>
        <taxon>Haematobacter</taxon>
    </lineage>
</organism>
<name>A0ABX3ZS75_9RHOB</name>
<protein>
    <recommendedName>
        <fullName evidence="4">PEP-CTERM sorting domain-containing protein</fullName>
    </recommendedName>
</protein>
<proteinExistence type="predicted"/>
<comment type="caution">
    <text evidence="2">The sequence shown here is derived from an EMBL/GenBank/DDBJ whole genome shotgun (WGS) entry which is preliminary data.</text>
</comment>
<feature type="chain" id="PRO_5046679467" description="PEP-CTERM sorting domain-containing protein" evidence="1">
    <location>
        <begin position="21"/>
        <end position="230"/>
    </location>
</feature>
<dbReference type="RefSeq" id="WP_143413005.1">
    <property type="nucleotide sequence ID" value="NZ_NIPV01000045.1"/>
</dbReference>
<sequence>MRAFALAAAACLGMAGQADAAIVTYTFHAGDSVEAYTVVDELNGLYPTYRIDHDISSGPSSDTKFIFYLDTALAPSGSFTASGWFNDVSNGVTAPAWQGRSYIHWTITFDDVWMPSEWYISDNWEYGYEDRRETDTVSMDQSDFSYLVGMDDPNYPDWPSYLGAPPVLPPGEIGFFRYTNYMIGGPSYFTVDGLPAPVPLPAAAPLILAGTAALWAVGRRRVGESCGSRA</sequence>
<reference evidence="2 3" key="1">
    <citation type="submission" date="2016-11" db="EMBL/GenBank/DDBJ databases">
        <title>Comparison of Traditional DNA-DNA Hybridization with In Silico Genomic Analysis.</title>
        <authorList>
            <person name="Nicholson A.C."/>
            <person name="Sammons S."/>
            <person name="Humrighouse B.W."/>
            <person name="Graziano J."/>
            <person name="Lasker B."/>
            <person name="Whitney A.M."/>
            <person name="Mcquiston J.R."/>
        </authorList>
    </citation>
    <scope>NUCLEOTIDE SEQUENCE [LARGE SCALE GENOMIC DNA]</scope>
    <source>
        <strain evidence="2 3">H1892</strain>
    </source>
</reference>
<dbReference type="Proteomes" id="UP000214673">
    <property type="component" value="Unassembled WGS sequence"/>
</dbReference>
<accession>A0ABX3ZS75</accession>
<evidence type="ECO:0008006" key="4">
    <source>
        <dbReference type="Google" id="ProtNLM"/>
    </source>
</evidence>
<evidence type="ECO:0000256" key="1">
    <source>
        <dbReference type="SAM" id="SignalP"/>
    </source>
</evidence>
<evidence type="ECO:0000313" key="3">
    <source>
        <dbReference type="Proteomes" id="UP000214673"/>
    </source>
</evidence>
<keyword evidence="3" id="KW-1185">Reference proteome</keyword>
<keyword evidence="1" id="KW-0732">Signal</keyword>
<evidence type="ECO:0000313" key="2">
    <source>
        <dbReference type="EMBL" id="OWJ74995.1"/>
    </source>
</evidence>
<feature type="signal peptide" evidence="1">
    <location>
        <begin position="1"/>
        <end position="20"/>
    </location>
</feature>